<keyword evidence="3" id="KW-1185">Reference proteome</keyword>
<dbReference type="RefSeq" id="XP_060452805.1">
    <property type="nucleotide sequence ID" value="XM_060598311.1"/>
</dbReference>
<proteinExistence type="predicted"/>
<evidence type="ECO:0000256" key="1">
    <source>
        <dbReference type="SAM" id="Coils"/>
    </source>
</evidence>
<protein>
    <submittedName>
        <fullName evidence="2">Uncharacterized protein</fullName>
    </submittedName>
</protein>
<keyword evidence="1" id="KW-0175">Coiled coil</keyword>
<dbReference type="KEGG" id="ccac:CcaHIS019_0102570"/>
<reference evidence="2" key="1">
    <citation type="journal article" date="2023" name="BMC Genomics">
        <title>Chromosome-level genome assemblies of Cutaneotrichosporon spp. (Trichosporonales, Basidiomycota) reveal imbalanced evolution between nucleotide sequences and chromosome synteny.</title>
        <authorList>
            <person name="Kobayashi Y."/>
            <person name="Kayamori A."/>
            <person name="Aoki K."/>
            <person name="Shiwa Y."/>
            <person name="Matsutani M."/>
            <person name="Fujita N."/>
            <person name="Sugita T."/>
            <person name="Iwasaki W."/>
            <person name="Tanaka N."/>
            <person name="Takashima M."/>
        </authorList>
    </citation>
    <scope>NUCLEOTIDE SEQUENCE</scope>
    <source>
        <strain evidence="2">HIS019</strain>
    </source>
</reference>
<name>A0AA48I0Z6_9TREE</name>
<dbReference type="Proteomes" id="UP001233271">
    <property type="component" value="Chromosome 1"/>
</dbReference>
<gene>
    <name evidence="2" type="ORF">CcaverHIS019_0102570</name>
</gene>
<dbReference type="AlphaFoldDB" id="A0AA48I0Z6"/>
<sequence length="224" mass="25118">MSTQNQTLPIENSSLVLPTPSLQVIGYDIASHPPNCTEPAGPGLVPESPKDALKVDNAPEEQVNVPEVQGNTLDAEDMTLDAEDMTLEEENSALTADVKTLEVEVADLKFHNKNLVDLNNHLNREHESLKSKLEFAELDRGYWEARAGSYHRLNSVLEKNSRHLDAIAKTLDSGKTETIHQLKAQLEAEHNRGKYLMQKVNELHHLLDITRAPHDKRNRTVNLE</sequence>
<dbReference type="EMBL" id="AP028212">
    <property type="protein sequence ID" value="BEI87539.1"/>
    <property type="molecule type" value="Genomic_DNA"/>
</dbReference>
<evidence type="ECO:0000313" key="2">
    <source>
        <dbReference type="EMBL" id="BEI87539.1"/>
    </source>
</evidence>
<accession>A0AA48I0Z6</accession>
<dbReference type="GeneID" id="85491410"/>
<evidence type="ECO:0000313" key="3">
    <source>
        <dbReference type="Proteomes" id="UP001233271"/>
    </source>
</evidence>
<organism evidence="2 3">
    <name type="scientific">Cutaneotrichosporon cavernicola</name>
    <dbReference type="NCBI Taxonomy" id="279322"/>
    <lineage>
        <taxon>Eukaryota</taxon>
        <taxon>Fungi</taxon>
        <taxon>Dikarya</taxon>
        <taxon>Basidiomycota</taxon>
        <taxon>Agaricomycotina</taxon>
        <taxon>Tremellomycetes</taxon>
        <taxon>Trichosporonales</taxon>
        <taxon>Trichosporonaceae</taxon>
        <taxon>Cutaneotrichosporon</taxon>
    </lineage>
</organism>
<feature type="coiled-coil region" evidence="1">
    <location>
        <begin position="112"/>
        <end position="139"/>
    </location>
</feature>